<name>X0VW61_9ZZZZ</name>
<dbReference type="PANTHER" id="PTHR33678">
    <property type="entry name" value="BLL1576 PROTEIN"/>
    <property type="match status" value="1"/>
</dbReference>
<feature type="non-terminal residue" evidence="2">
    <location>
        <position position="1"/>
    </location>
</feature>
<reference evidence="2" key="1">
    <citation type="journal article" date="2014" name="Front. Microbiol.">
        <title>High frequency of phylogenetically diverse reductive dehalogenase-homologous genes in deep subseafloor sedimentary metagenomes.</title>
        <authorList>
            <person name="Kawai M."/>
            <person name="Futagami T."/>
            <person name="Toyoda A."/>
            <person name="Takaki Y."/>
            <person name="Nishi S."/>
            <person name="Hori S."/>
            <person name="Arai W."/>
            <person name="Tsubouchi T."/>
            <person name="Morono Y."/>
            <person name="Uchiyama I."/>
            <person name="Ito T."/>
            <person name="Fujiyama A."/>
            <person name="Inagaki F."/>
            <person name="Takami H."/>
        </authorList>
    </citation>
    <scope>NUCLEOTIDE SEQUENCE</scope>
    <source>
        <strain evidence="2">Expedition CK06-06</strain>
    </source>
</reference>
<accession>X0VW61</accession>
<dbReference type="AlphaFoldDB" id="X0VW61"/>
<gene>
    <name evidence="2" type="ORF">S01H1_56012</name>
</gene>
<protein>
    <recommendedName>
        <fullName evidence="1">Transposase IS66 central domain-containing protein</fullName>
    </recommendedName>
</protein>
<sequence>LQSVVTEHTIHRDYCPKCKKHVEPVVPDALPNATFGHRVVSFTSWCHYGLGVTLDQLVDILQFHLRTKLSAGGLIAAWQRLADILTPWYQQIAEEARKSAYLHADETGWRVQGQTCWLWCFANGQVCYYLIDRCRGSPVLHRFFGEAFGGILLHDFLTAYESLTVGDRQYCLVHLLRELEKVDQRNTTPAWQAFAKTLRRLIYDGIRLRKRPDFTPEKYRNRILRLGRRLDAFIATESADADADARRLLKRLRRTGD</sequence>
<dbReference type="InterPro" id="IPR004291">
    <property type="entry name" value="Transposase_IS66_central"/>
</dbReference>
<dbReference type="Pfam" id="PF03050">
    <property type="entry name" value="DDE_Tnp_IS66"/>
    <property type="match status" value="1"/>
</dbReference>
<feature type="non-terminal residue" evidence="2">
    <location>
        <position position="257"/>
    </location>
</feature>
<organism evidence="2">
    <name type="scientific">marine sediment metagenome</name>
    <dbReference type="NCBI Taxonomy" id="412755"/>
    <lineage>
        <taxon>unclassified sequences</taxon>
        <taxon>metagenomes</taxon>
        <taxon>ecological metagenomes</taxon>
    </lineage>
</organism>
<feature type="domain" description="Transposase IS66 central" evidence="1">
    <location>
        <begin position="35"/>
        <end position="209"/>
    </location>
</feature>
<evidence type="ECO:0000313" key="2">
    <source>
        <dbReference type="EMBL" id="GAG15362.1"/>
    </source>
</evidence>
<comment type="caution">
    <text evidence="2">The sequence shown here is derived from an EMBL/GenBank/DDBJ whole genome shotgun (WGS) entry which is preliminary data.</text>
</comment>
<dbReference type="EMBL" id="BARS01036436">
    <property type="protein sequence ID" value="GAG15362.1"/>
    <property type="molecule type" value="Genomic_DNA"/>
</dbReference>
<dbReference type="InterPro" id="IPR052344">
    <property type="entry name" value="Transposase-related"/>
</dbReference>
<evidence type="ECO:0000259" key="1">
    <source>
        <dbReference type="Pfam" id="PF03050"/>
    </source>
</evidence>
<dbReference type="PANTHER" id="PTHR33678:SF2">
    <property type="match status" value="1"/>
</dbReference>
<proteinExistence type="predicted"/>